<dbReference type="HOGENOM" id="CLU_000604_86_7_11"/>
<dbReference type="PANTHER" id="PTHR43553:SF23">
    <property type="entry name" value="ABC TRANSPORTER ATP-BINDING COMPONENT"/>
    <property type="match status" value="1"/>
</dbReference>
<dbReference type="Gene3D" id="3.40.50.300">
    <property type="entry name" value="P-loop containing nucleotide triphosphate hydrolases"/>
    <property type="match status" value="2"/>
</dbReference>
<comment type="caution">
    <text evidence="13">The sequence shown here is derived from an EMBL/GenBank/DDBJ whole genome shotgun (WGS) entry which is preliminary data.</text>
</comment>
<dbReference type="AlphaFoldDB" id="D0WJJ3"/>
<feature type="domain" description="ABC transporter" evidence="12">
    <location>
        <begin position="2"/>
        <end position="240"/>
    </location>
</feature>
<keyword evidence="5" id="KW-0677">Repeat</keyword>
<evidence type="ECO:0000256" key="3">
    <source>
        <dbReference type="ARBA" id="ARBA00022448"/>
    </source>
</evidence>
<dbReference type="OrthoDB" id="9806471at2"/>
<dbReference type="PROSITE" id="PS00211">
    <property type="entry name" value="ABC_TRANSPORTER_1"/>
    <property type="match status" value="1"/>
</dbReference>
<evidence type="ECO:0000313" key="13">
    <source>
        <dbReference type="EMBL" id="EEZ60541.1"/>
    </source>
</evidence>
<evidence type="ECO:0000313" key="14">
    <source>
        <dbReference type="Proteomes" id="UP000006001"/>
    </source>
</evidence>
<dbReference type="CDD" id="cd03225">
    <property type="entry name" value="ABC_cobalt_CbiO_domain1"/>
    <property type="match status" value="1"/>
</dbReference>
<evidence type="ECO:0000256" key="7">
    <source>
        <dbReference type="ARBA" id="ARBA00022840"/>
    </source>
</evidence>
<keyword evidence="4" id="KW-1003">Cell membrane</keyword>
<dbReference type="SMART" id="SM00382">
    <property type="entry name" value="AAA"/>
    <property type="match status" value="2"/>
</dbReference>
<evidence type="ECO:0000256" key="6">
    <source>
        <dbReference type="ARBA" id="ARBA00022741"/>
    </source>
</evidence>
<keyword evidence="14" id="KW-1185">Reference proteome</keyword>
<evidence type="ECO:0000256" key="11">
    <source>
        <dbReference type="SAM" id="MobiDB-lite"/>
    </source>
</evidence>
<keyword evidence="8" id="KW-1278">Translocase</keyword>
<dbReference type="GO" id="GO:0042626">
    <property type="term" value="F:ATPase-coupled transmembrane transporter activity"/>
    <property type="evidence" value="ECO:0007669"/>
    <property type="project" value="TreeGrafter"/>
</dbReference>
<accession>D0WJJ3</accession>
<evidence type="ECO:0000256" key="9">
    <source>
        <dbReference type="ARBA" id="ARBA00023136"/>
    </source>
</evidence>
<evidence type="ECO:0000256" key="2">
    <source>
        <dbReference type="ARBA" id="ARBA00005417"/>
    </source>
</evidence>
<dbReference type="InterPro" id="IPR050095">
    <property type="entry name" value="ECF_ABC_transporter_ATP-bd"/>
</dbReference>
<dbReference type="PANTHER" id="PTHR43553">
    <property type="entry name" value="HEAVY METAL TRANSPORTER"/>
    <property type="match status" value="1"/>
</dbReference>
<keyword evidence="9" id="KW-0472">Membrane</keyword>
<gene>
    <name evidence="13" type="ORF">HMPREF0762_02020</name>
</gene>
<evidence type="ECO:0000256" key="1">
    <source>
        <dbReference type="ARBA" id="ARBA00004202"/>
    </source>
</evidence>
<dbReference type="InterPro" id="IPR017871">
    <property type="entry name" value="ABC_transporter-like_CS"/>
</dbReference>
<evidence type="ECO:0000256" key="4">
    <source>
        <dbReference type="ARBA" id="ARBA00022475"/>
    </source>
</evidence>
<dbReference type="GO" id="GO:0005524">
    <property type="term" value="F:ATP binding"/>
    <property type="evidence" value="ECO:0007669"/>
    <property type="project" value="UniProtKB-KW"/>
</dbReference>
<dbReference type="Pfam" id="PF00005">
    <property type="entry name" value="ABC_tran"/>
    <property type="match status" value="2"/>
</dbReference>
<dbReference type="STRING" id="649764.HMPREF0762_02020"/>
<dbReference type="InterPro" id="IPR003593">
    <property type="entry name" value="AAA+_ATPase"/>
</dbReference>
<evidence type="ECO:0000256" key="10">
    <source>
        <dbReference type="ARBA" id="ARBA00025157"/>
    </source>
</evidence>
<dbReference type="GeneID" id="85007958"/>
<dbReference type="InterPro" id="IPR027417">
    <property type="entry name" value="P-loop_NTPase"/>
</dbReference>
<organism evidence="13 14">
    <name type="scientific">Slackia exigua (strain ATCC 700122 / DSM 15923 / CIP 105133 / JCM 11022 / KCTC 5966 / S-7)</name>
    <dbReference type="NCBI Taxonomy" id="649764"/>
    <lineage>
        <taxon>Bacteria</taxon>
        <taxon>Bacillati</taxon>
        <taxon>Actinomycetota</taxon>
        <taxon>Coriobacteriia</taxon>
        <taxon>Eggerthellales</taxon>
        <taxon>Eggerthellaceae</taxon>
        <taxon>Slackia</taxon>
    </lineage>
</organism>
<dbReference type="InterPro" id="IPR015856">
    <property type="entry name" value="ABC_transpr_CbiO/EcfA_su"/>
</dbReference>
<comment type="subcellular location">
    <subcellularLocation>
        <location evidence="1">Cell membrane</location>
        <topology evidence="1">Peripheral membrane protein</topology>
    </subcellularLocation>
</comment>
<keyword evidence="7 13" id="KW-0067">ATP-binding</keyword>
<dbReference type="GO" id="GO:0043190">
    <property type="term" value="C:ATP-binding cassette (ABC) transporter complex"/>
    <property type="evidence" value="ECO:0007669"/>
    <property type="project" value="TreeGrafter"/>
</dbReference>
<sequence>MIRLDRVTFRYEGGSHGVVDIDLHVPQGACVVLCGASGCGKTTLTRLMNGLAPRFYRGRLEGSVTVEGKKVPDAPSWETSAHVGSVFQDPKSQFFSSELPGEVAFACENLGMDQDEVRRRTDAAIAELELDYVRDRPLDALSNGEKQRVAIASVCAPAPKTLVFDEPTANLDAEGARQLARIVNRFKNEGFTQVVAEHRLAWLDGVADRYVYLENGRILAEFTPDEMRSMDEGERRQRGLRAPMPVRKPDLPLPRGENPSMHTTGLSCRRGGRIIWKDLDLHFYPGRVTAITGRNGAGKTTLGMILSGLARPSGGAVFIQGKKMRGAQRRTSVWFCSNDTGTQFFTSSVADELLLDAKPTDETIERARAALKRLGLYEFKDAHPAALSGGQRQRLAIACALLSNRDVLIFDEPTSGFDGTNMEIIAHELAAAARTGRSVLVITHDSEFMAACCDSGYCLDDL</sequence>
<keyword evidence="3" id="KW-0813">Transport</keyword>
<proteinExistence type="inferred from homology"/>
<dbReference type="Proteomes" id="UP000006001">
    <property type="component" value="Unassembled WGS sequence"/>
</dbReference>
<evidence type="ECO:0000256" key="8">
    <source>
        <dbReference type="ARBA" id="ARBA00022967"/>
    </source>
</evidence>
<dbReference type="EMBL" id="ACUX02000019">
    <property type="protein sequence ID" value="EEZ60541.1"/>
    <property type="molecule type" value="Genomic_DNA"/>
</dbReference>
<evidence type="ECO:0000256" key="5">
    <source>
        <dbReference type="ARBA" id="ARBA00022737"/>
    </source>
</evidence>
<keyword evidence="6" id="KW-0547">Nucleotide-binding</keyword>
<dbReference type="InterPro" id="IPR003439">
    <property type="entry name" value="ABC_transporter-like_ATP-bd"/>
</dbReference>
<dbReference type="PROSITE" id="PS50893">
    <property type="entry name" value="ABC_TRANSPORTER_2"/>
    <property type="match status" value="2"/>
</dbReference>
<dbReference type="SUPFAM" id="SSF52540">
    <property type="entry name" value="P-loop containing nucleoside triphosphate hydrolases"/>
    <property type="match status" value="2"/>
</dbReference>
<feature type="region of interest" description="Disordered" evidence="11">
    <location>
        <begin position="229"/>
        <end position="264"/>
    </location>
</feature>
<comment type="function">
    <text evidence="10">Probably part of an ABC transporter complex. Responsible for energy coupling to the transport system.</text>
</comment>
<comment type="similarity">
    <text evidence="2">Belongs to the ABC transporter superfamily.</text>
</comment>
<dbReference type="eggNOG" id="COG1129">
    <property type="taxonomic scope" value="Bacteria"/>
</dbReference>
<reference evidence="13" key="1">
    <citation type="submission" date="2009-10" db="EMBL/GenBank/DDBJ databases">
        <authorList>
            <person name="Weinstock G."/>
            <person name="Sodergren E."/>
            <person name="Clifton S."/>
            <person name="Fulton L."/>
            <person name="Fulton B."/>
            <person name="Courtney L."/>
            <person name="Fronick C."/>
            <person name="Harrison M."/>
            <person name="Strong C."/>
            <person name="Farmer C."/>
            <person name="Delahaunty K."/>
            <person name="Markovic C."/>
            <person name="Hall O."/>
            <person name="Minx P."/>
            <person name="Tomlinson C."/>
            <person name="Mitreva M."/>
            <person name="Nelson J."/>
            <person name="Hou S."/>
            <person name="Wollam A."/>
            <person name="Pepin K.H."/>
            <person name="Johnson M."/>
            <person name="Bhonagiri V."/>
            <person name="Nash W.E."/>
            <person name="Warren W."/>
            <person name="Chinwalla A."/>
            <person name="Mardis E.R."/>
            <person name="Wilson R.K."/>
        </authorList>
    </citation>
    <scope>NUCLEOTIDE SEQUENCE [LARGE SCALE GENOMIC DNA]</scope>
    <source>
        <strain evidence="13">ATCC 700122</strain>
    </source>
</reference>
<evidence type="ECO:0000259" key="12">
    <source>
        <dbReference type="PROSITE" id="PS50893"/>
    </source>
</evidence>
<dbReference type="CDD" id="cd03226">
    <property type="entry name" value="ABC_cobalt_CbiO_domain2"/>
    <property type="match status" value="1"/>
</dbReference>
<feature type="domain" description="ABC transporter" evidence="12">
    <location>
        <begin position="261"/>
        <end position="462"/>
    </location>
</feature>
<protein>
    <submittedName>
        <fullName evidence="13">ABC transporter, ATP-binding protein</fullName>
    </submittedName>
</protein>
<dbReference type="GO" id="GO:0016887">
    <property type="term" value="F:ATP hydrolysis activity"/>
    <property type="evidence" value="ECO:0007669"/>
    <property type="project" value="InterPro"/>
</dbReference>
<dbReference type="RefSeq" id="WP_006363308.1">
    <property type="nucleotide sequence ID" value="NZ_GG700631.1"/>
</dbReference>
<name>D0WJJ3_SLAES</name>